<keyword evidence="1" id="KW-0472">Membrane</keyword>
<evidence type="ECO:0000313" key="2">
    <source>
        <dbReference type="EMBL" id="JAH92617.1"/>
    </source>
</evidence>
<feature type="transmembrane region" description="Helical" evidence="1">
    <location>
        <begin position="12"/>
        <end position="35"/>
    </location>
</feature>
<reference evidence="2" key="2">
    <citation type="journal article" date="2015" name="Fish Shellfish Immunol.">
        <title>Early steps in the European eel (Anguilla anguilla)-Vibrio vulnificus interaction in the gills: Role of the RtxA13 toxin.</title>
        <authorList>
            <person name="Callol A."/>
            <person name="Pajuelo D."/>
            <person name="Ebbesson L."/>
            <person name="Teles M."/>
            <person name="MacKenzie S."/>
            <person name="Amaro C."/>
        </authorList>
    </citation>
    <scope>NUCLEOTIDE SEQUENCE</scope>
</reference>
<keyword evidence="1" id="KW-0812">Transmembrane</keyword>
<reference evidence="2" key="1">
    <citation type="submission" date="2014-11" db="EMBL/GenBank/DDBJ databases">
        <authorList>
            <person name="Amaro Gonzalez C."/>
        </authorList>
    </citation>
    <scope>NUCLEOTIDE SEQUENCE</scope>
</reference>
<name>A0A0E9WQH2_ANGAN</name>
<dbReference type="EMBL" id="GBXM01015960">
    <property type="protein sequence ID" value="JAH92617.1"/>
    <property type="molecule type" value="Transcribed_RNA"/>
</dbReference>
<proteinExistence type="predicted"/>
<protein>
    <submittedName>
        <fullName evidence="2">Uncharacterized protein</fullName>
    </submittedName>
</protein>
<organism evidence="2">
    <name type="scientific">Anguilla anguilla</name>
    <name type="common">European freshwater eel</name>
    <name type="synonym">Muraena anguilla</name>
    <dbReference type="NCBI Taxonomy" id="7936"/>
    <lineage>
        <taxon>Eukaryota</taxon>
        <taxon>Metazoa</taxon>
        <taxon>Chordata</taxon>
        <taxon>Craniata</taxon>
        <taxon>Vertebrata</taxon>
        <taxon>Euteleostomi</taxon>
        <taxon>Actinopterygii</taxon>
        <taxon>Neopterygii</taxon>
        <taxon>Teleostei</taxon>
        <taxon>Anguilliformes</taxon>
        <taxon>Anguillidae</taxon>
        <taxon>Anguilla</taxon>
    </lineage>
</organism>
<sequence>MSKISLILKMFWLPSIVIIIWGVLSWVPTVLQFLCRQSPGHLSMFH</sequence>
<accession>A0A0E9WQH2</accession>
<dbReference type="AlphaFoldDB" id="A0A0E9WQH2"/>
<keyword evidence="1" id="KW-1133">Transmembrane helix</keyword>
<evidence type="ECO:0000256" key="1">
    <source>
        <dbReference type="SAM" id="Phobius"/>
    </source>
</evidence>